<proteinExistence type="predicted"/>
<name>A0A2B7WSW1_9EURO</name>
<dbReference type="PANTHER" id="PTHR31204:SF1">
    <property type="entry name" value="SIGMA INTRACELLULAR RECEPTOR 2"/>
    <property type="match status" value="1"/>
</dbReference>
<evidence type="ECO:0000259" key="7">
    <source>
        <dbReference type="PROSITE" id="PS51751"/>
    </source>
</evidence>
<organism evidence="8 9">
    <name type="scientific">Blastomyces parvus</name>
    <dbReference type="NCBI Taxonomy" id="2060905"/>
    <lineage>
        <taxon>Eukaryota</taxon>
        <taxon>Fungi</taxon>
        <taxon>Dikarya</taxon>
        <taxon>Ascomycota</taxon>
        <taxon>Pezizomycotina</taxon>
        <taxon>Eurotiomycetes</taxon>
        <taxon>Eurotiomycetidae</taxon>
        <taxon>Onygenales</taxon>
        <taxon>Ajellomycetaceae</taxon>
        <taxon>Blastomyces</taxon>
    </lineage>
</organism>
<feature type="transmembrane region" description="Helical" evidence="6">
    <location>
        <begin position="21"/>
        <end position="43"/>
    </location>
</feature>
<keyword evidence="2 5" id="KW-0812">Transmembrane</keyword>
<evidence type="ECO:0000256" key="1">
    <source>
        <dbReference type="ARBA" id="ARBA00004141"/>
    </source>
</evidence>
<feature type="transmembrane region" description="Helical" evidence="6">
    <location>
        <begin position="141"/>
        <end position="159"/>
    </location>
</feature>
<dbReference type="OrthoDB" id="433124at2759"/>
<feature type="transmembrane region" description="Helical" evidence="6">
    <location>
        <begin position="74"/>
        <end position="94"/>
    </location>
</feature>
<dbReference type="STRING" id="2060905.A0A2B7WSW1"/>
<evidence type="ECO:0000256" key="3">
    <source>
        <dbReference type="ARBA" id="ARBA00022989"/>
    </source>
</evidence>
<keyword evidence="9" id="KW-1185">Reference proteome</keyword>
<feature type="transmembrane region" description="Helical" evidence="6">
    <location>
        <begin position="106"/>
        <end position="129"/>
    </location>
</feature>
<dbReference type="AlphaFoldDB" id="A0A2B7WSW1"/>
<dbReference type="InterPro" id="IPR051987">
    <property type="entry name" value="Sigma-2_receptor-like"/>
</dbReference>
<comment type="caution">
    <text evidence="8">The sequence shown here is derived from an EMBL/GenBank/DDBJ whole genome shotgun (WGS) entry which is preliminary data.</text>
</comment>
<feature type="transmembrane region" description="Helical" evidence="6">
    <location>
        <begin position="212"/>
        <end position="230"/>
    </location>
</feature>
<feature type="transmembrane region" description="Helical" evidence="6">
    <location>
        <begin position="272"/>
        <end position="293"/>
    </location>
</feature>
<dbReference type="PROSITE" id="PS51751">
    <property type="entry name" value="EXPERA"/>
    <property type="match status" value="1"/>
</dbReference>
<gene>
    <name evidence="8" type="ORF">GX51_06096</name>
</gene>
<evidence type="ECO:0000313" key="8">
    <source>
        <dbReference type="EMBL" id="PGG99885.1"/>
    </source>
</evidence>
<evidence type="ECO:0000256" key="6">
    <source>
        <dbReference type="SAM" id="Phobius"/>
    </source>
</evidence>
<accession>A0A2B7WSW1</accession>
<evidence type="ECO:0000313" key="9">
    <source>
        <dbReference type="Proteomes" id="UP000224080"/>
    </source>
</evidence>
<reference evidence="8 9" key="1">
    <citation type="submission" date="2017-10" db="EMBL/GenBank/DDBJ databases">
        <title>Comparative genomics in systemic dimorphic fungi from Ajellomycetaceae.</title>
        <authorList>
            <person name="Munoz J.F."/>
            <person name="Mcewen J.G."/>
            <person name="Clay O.K."/>
            <person name="Cuomo C.A."/>
        </authorList>
    </citation>
    <scope>NUCLEOTIDE SEQUENCE [LARGE SCALE GENOMIC DNA]</scope>
    <source>
        <strain evidence="8 9">UAMH130</strain>
    </source>
</reference>
<dbReference type="Pfam" id="PF05241">
    <property type="entry name" value="EBP"/>
    <property type="match status" value="1"/>
</dbReference>
<keyword evidence="4 5" id="KW-0472">Membrane</keyword>
<feature type="domain" description="EXPERA" evidence="7">
    <location>
        <begin position="19"/>
        <end position="155"/>
    </location>
</feature>
<dbReference type="GO" id="GO:0005783">
    <property type="term" value="C:endoplasmic reticulum"/>
    <property type="evidence" value="ECO:0007669"/>
    <property type="project" value="TreeGrafter"/>
</dbReference>
<dbReference type="EMBL" id="PDNC01000094">
    <property type="protein sequence ID" value="PGG99885.1"/>
    <property type="molecule type" value="Genomic_DNA"/>
</dbReference>
<sequence length="329" mass="38133">MVRTPPQRVQPRSLWSRKLDILYVVFLSVSVFLAFAIDFVPFYPAGVFPQWTRAIYDFYVNNYNDPLYVKDPPFFQLFLVIEALYSVPLSLWAIRGLIQDNRMVPLYILPLATHLVLSTIICFVEVWNTQDWPSEDINQNLPGYIGFFIIAITMLVDMFSRLKSSLVEKAKLGLEYRTPMRRKHAFIFTKANMATHRRSQYRRASALTHHTLRAASFIANVIFLAFIAHLTRVYHDTYPPAYVAACWAIVWDGLETIMVLNRSNFRFSSGTLTTVDLLGFLMLVPASLANWWISGFNNRSYEYDRATELADADKWNWNHKCVWVACASL</sequence>
<dbReference type="Proteomes" id="UP000224080">
    <property type="component" value="Unassembled WGS sequence"/>
</dbReference>
<evidence type="ECO:0000256" key="2">
    <source>
        <dbReference type="ARBA" id="ARBA00022692"/>
    </source>
</evidence>
<dbReference type="GO" id="GO:0016020">
    <property type="term" value="C:membrane"/>
    <property type="evidence" value="ECO:0007669"/>
    <property type="project" value="UniProtKB-SubCell"/>
</dbReference>
<comment type="subcellular location">
    <subcellularLocation>
        <location evidence="1">Membrane</location>
        <topology evidence="1">Multi-pass membrane protein</topology>
    </subcellularLocation>
</comment>
<evidence type="ECO:0000256" key="5">
    <source>
        <dbReference type="PROSITE-ProRule" id="PRU01087"/>
    </source>
</evidence>
<protein>
    <recommendedName>
        <fullName evidence="7">EXPERA domain-containing protein</fullName>
    </recommendedName>
</protein>
<keyword evidence="3 5" id="KW-1133">Transmembrane helix</keyword>
<dbReference type="InterPro" id="IPR033118">
    <property type="entry name" value="EXPERA"/>
</dbReference>
<evidence type="ECO:0000256" key="4">
    <source>
        <dbReference type="ARBA" id="ARBA00023136"/>
    </source>
</evidence>
<dbReference type="PANTHER" id="PTHR31204">
    <property type="entry name" value="SIGMA INTRACELLULAR RECEPTOR 2"/>
    <property type="match status" value="1"/>
</dbReference>